<evidence type="ECO:0000313" key="3">
    <source>
        <dbReference type="Proteomes" id="UP001642487"/>
    </source>
</evidence>
<sequence length="133" mass="14818">MGSSTSEKSSEKALMNSPFSLNPVNQISITKLTENNYLAWRFQVLNVIQGHRLEEHIDEDSKIPEKLLHVLFNENIHPFASKATNCRPMQTYSVSQSLPVLVRNSTENNPLPALSPTDMPPSSSIHMSSSPIT</sequence>
<dbReference type="Proteomes" id="UP001642487">
    <property type="component" value="Chromosome 4"/>
</dbReference>
<feature type="region of interest" description="Disordered" evidence="1">
    <location>
        <begin position="105"/>
        <end position="133"/>
    </location>
</feature>
<gene>
    <name evidence="2" type="ORF">CITCOLO1_LOCUS11711</name>
</gene>
<feature type="non-terminal residue" evidence="2">
    <location>
        <position position="133"/>
    </location>
</feature>
<feature type="compositionally biased region" description="Low complexity" evidence="1">
    <location>
        <begin position="120"/>
        <end position="133"/>
    </location>
</feature>
<evidence type="ECO:0008006" key="4">
    <source>
        <dbReference type="Google" id="ProtNLM"/>
    </source>
</evidence>
<name>A0ABP0YH30_9ROSI</name>
<protein>
    <recommendedName>
        <fullName evidence="4">Retrotransposon Copia-like N-terminal domain-containing protein</fullName>
    </recommendedName>
</protein>
<organism evidence="2 3">
    <name type="scientific">Citrullus colocynthis</name>
    <name type="common">colocynth</name>
    <dbReference type="NCBI Taxonomy" id="252529"/>
    <lineage>
        <taxon>Eukaryota</taxon>
        <taxon>Viridiplantae</taxon>
        <taxon>Streptophyta</taxon>
        <taxon>Embryophyta</taxon>
        <taxon>Tracheophyta</taxon>
        <taxon>Spermatophyta</taxon>
        <taxon>Magnoliopsida</taxon>
        <taxon>eudicotyledons</taxon>
        <taxon>Gunneridae</taxon>
        <taxon>Pentapetalae</taxon>
        <taxon>rosids</taxon>
        <taxon>fabids</taxon>
        <taxon>Cucurbitales</taxon>
        <taxon>Cucurbitaceae</taxon>
        <taxon>Benincaseae</taxon>
        <taxon>Citrullus</taxon>
    </lineage>
</organism>
<accession>A0ABP0YH30</accession>
<dbReference type="EMBL" id="OZ021738">
    <property type="protein sequence ID" value="CAK9319696.1"/>
    <property type="molecule type" value="Genomic_DNA"/>
</dbReference>
<reference evidence="2 3" key="1">
    <citation type="submission" date="2024-03" db="EMBL/GenBank/DDBJ databases">
        <authorList>
            <person name="Gkanogiannis A."/>
            <person name="Becerra Lopez-Lavalle L."/>
        </authorList>
    </citation>
    <scope>NUCLEOTIDE SEQUENCE [LARGE SCALE GENOMIC DNA]</scope>
</reference>
<keyword evidence="3" id="KW-1185">Reference proteome</keyword>
<evidence type="ECO:0000313" key="2">
    <source>
        <dbReference type="EMBL" id="CAK9319696.1"/>
    </source>
</evidence>
<proteinExistence type="predicted"/>
<evidence type="ECO:0000256" key="1">
    <source>
        <dbReference type="SAM" id="MobiDB-lite"/>
    </source>
</evidence>